<proteinExistence type="predicted"/>
<name>A0A1H2M2Y6_9ACTN</name>
<gene>
    <name evidence="1" type="ORF">SAMN04488544_1316</name>
</gene>
<dbReference type="EMBL" id="LT629799">
    <property type="protein sequence ID" value="SDU87627.1"/>
    <property type="molecule type" value="Genomic_DNA"/>
</dbReference>
<sequence length="344" mass="37751">MALFRRSASKEVPVVRTPTADFWAWWVSTGAGRAASAIRDGAFGDLPDEMSRRVHAIHTDLQWEFSAGSRSQHTLCVTSGGVPELRPLAQRWRRAAPAEDAVWQYEPARSRSADVASDRLELGGHTVELGLTTVTASFNEDRLLFDVVVHHPGFGALEDRERAQVAFLVLDWALGEDDVERWVGAVTTAVDRDPDAVDVARFVATVDAKAAQPLEETWVLLQGRRPDGAPVVATARRPLRWIDHPLLDQHDEVTLAYEPDPNGMPAGPALERLRAQEEALVAAAGPGAMLLAHETAAGERRLHLYSDSEDQNVTEQVGRWVAATAGASLRVEADPAWRAVRHLR</sequence>
<evidence type="ECO:0000313" key="1">
    <source>
        <dbReference type="EMBL" id="SDU87627.1"/>
    </source>
</evidence>
<dbReference type="STRING" id="546874.SAMN04488544_1316"/>
<dbReference type="OrthoDB" id="3828153at2"/>
<evidence type="ECO:0000313" key="2">
    <source>
        <dbReference type="Proteomes" id="UP000198825"/>
    </source>
</evidence>
<accession>A0A1H2M2Y6</accession>
<organism evidence="1 2">
    <name type="scientific">Microlunatus sagamiharensis</name>
    <dbReference type="NCBI Taxonomy" id="546874"/>
    <lineage>
        <taxon>Bacteria</taxon>
        <taxon>Bacillati</taxon>
        <taxon>Actinomycetota</taxon>
        <taxon>Actinomycetes</taxon>
        <taxon>Propionibacteriales</taxon>
        <taxon>Propionibacteriaceae</taxon>
        <taxon>Microlunatus</taxon>
    </lineage>
</organism>
<dbReference type="RefSeq" id="WP_091073752.1">
    <property type="nucleotide sequence ID" value="NZ_LT629799.1"/>
</dbReference>
<dbReference type="Proteomes" id="UP000198825">
    <property type="component" value="Chromosome I"/>
</dbReference>
<dbReference type="AlphaFoldDB" id="A0A1H2M2Y6"/>
<protein>
    <submittedName>
        <fullName evidence="1">Uncharacterized protein</fullName>
    </submittedName>
</protein>
<keyword evidence="2" id="KW-1185">Reference proteome</keyword>
<reference evidence="2" key="1">
    <citation type="submission" date="2016-10" db="EMBL/GenBank/DDBJ databases">
        <authorList>
            <person name="Varghese N."/>
            <person name="Submissions S."/>
        </authorList>
    </citation>
    <scope>NUCLEOTIDE SEQUENCE [LARGE SCALE GENOMIC DNA]</scope>
    <source>
        <strain evidence="2">DSM 21743</strain>
    </source>
</reference>